<dbReference type="PANTHER" id="PTHR43284">
    <property type="entry name" value="ASPARAGINE SYNTHETASE (GLUTAMINE-HYDROLYZING)"/>
    <property type="match status" value="1"/>
</dbReference>
<comment type="catalytic activity">
    <reaction evidence="4">
        <text>L-aspartate + L-glutamine + ATP + H2O = L-asparagine + L-glutamate + AMP + diphosphate + H(+)</text>
        <dbReference type="Rhea" id="RHEA:12228"/>
        <dbReference type="ChEBI" id="CHEBI:15377"/>
        <dbReference type="ChEBI" id="CHEBI:15378"/>
        <dbReference type="ChEBI" id="CHEBI:29985"/>
        <dbReference type="ChEBI" id="CHEBI:29991"/>
        <dbReference type="ChEBI" id="CHEBI:30616"/>
        <dbReference type="ChEBI" id="CHEBI:33019"/>
        <dbReference type="ChEBI" id="CHEBI:58048"/>
        <dbReference type="ChEBI" id="CHEBI:58359"/>
        <dbReference type="ChEBI" id="CHEBI:456215"/>
        <dbReference type="EC" id="6.3.5.4"/>
    </reaction>
</comment>
<keyword evidence="8" id="KW-1185">Reference proteome</keyword>
<evidence type="ECO:0000259" key="5">
    <source>
        <dbReference type="Pfam" id="PF00733"/>
    </source>
</evidence>
<dbReference type="InterPro" id="IPR051786">
    <property type="entry name" value="ASN_synthetase/amidase"/>
</dbReference>
<dbReference type="Pfam" id="PF13537">
    <property type="entry name" value="GATase_7"/>
    <property type="match status" value="1"/>
</dbReference>
<evidence type="ECO:0000256" key="3">
    <source>
        <dbReference type="ARBA" id="ARBA00022888"/>
    </source>
</evidence>
<dbReference type="Proteomes" id="UP001432166">
    <property type="component" value="Chromosome"/>
</dbReference>
<dbReference type="InterPro" id="IPR017932">
    <property type="entry name" value="GATase_2_dom"/>
</dbReference>
<evidence type="ECO:0000313" key="8">
    <source>
        <dbReference type="Proteomes" id="UP001432166"/>
    </source>
</evidence>
<dbReference type="Gene3D" id="3.60.20.10">
    <property type="entry name" value="Glutamine Phosphoribosylpyrophosphate, subunit 1, domain 1"/>
    <property type="match status" value="1"/>
</dbReference>
<name>A0ABZ1JA74_9ACTN</name>
<dbReference type="EMBL" id="CP108133">
    <property type="protein sequence ID" value="WTP47999.1"/>
    <property type="molecule type" value="Genomic_DNA"/>
</dbReference>
<dbReference type="CDD" id="cd01991">
    <property type="entry name" value="Asn_synthase_B_C"/>
    <property type="match status" value="1"/>
</dbReference>
<keyword evidence="3" id="KW-0061">Asparagine biosynthesis</keyword>
<dbReference type="InterPro" id="IPR014729">
    <property type="entry name" value="Rossmann-like_a/b/a_fold"/>
</dbReference>
<protein>
    <recommendedName>
        <fullName evidence="2">asparagine synthase (glutamine-hydrolyzing)</fullName>
        <ecNumber evidence="2">6.3.5.4</ecNumber>
    </recommendedName>
</protein>
<dbReference type="Gene3D" id="3.40.50.620">
    <property type="entry name" value="HUPs"/>
    <property type="match status" value="1"/>
</dbReference>
<evidence type="ECO:0000259" key="6">
    <source>
        <dbReference type="Pfam" id="PF13537"/>
    </source>
</evidence>
<dbReference type="RefSeq" id="WP_328936927.1">
    <property type="nucleotide sequence ID" value="NZ_CP108133.1"/>
</dbReference>
<dbReference type="EC" id="6.3.5.4" evidence="2"/>
<dbReference type="SUPFAM" id="SSF52402">
    <property type="entry name" value="Adenine nucleotide alpha hydrolases-like"/>
    <property type="match status" value="1"/>
</dbReference>
<dbReference type="InterPro" id="IPR001962">
    <property type="entry name" value="Asn_synthase"/>
</dbReference>
<comment type="pathway">
    <text evidence="1">Amino-acid biosynthesis; L-asparagine biosynthesis; L-asparagine from L-aspartate (L-Gln route): step 1/1.</text>
</comment>
<dbReference type="InterPro" id="IPR029055">
    <property type="entry name" value="Ntn_hydrolases_N"/>
</dbReference>
<gene>
    <name evidence="7" type="ORF">OG288_06580</name>
</gene>
<keyword evidence="3" id="KW-0028">Amino-acid biosynthesis</keyword>
<evidence type="ECO:0000256" key="4">
    <source>
        <dbReference type="ARBA" id="ARBA00048741"/>
    </source>
</evidence>
<feature type="domain" description="Glutamine amidotransferase type-2" evidence="6">
    <location>
        <begin position="61"/>
        <end position="157"/>
    </location>
</feature>
<dbReference type="PANTHER" id="PTHR43284:SF1">
    <property type="entry name" value="ASPARAGINE SYNTHETASE"/>
    <property type="match status" value="1"/>
</dbReference>
<dbReference type="Pfam" id="PF00733">
    <property type="entry name" value="Asn_synthase"/>
    <property type="match status" value="2"/>
</dbReference>
<reference evidence="7" key="1">
    <citation type="submission" date="2022-10" db="EMBL/GenBank/DDBJ databases">
        <title>The complete genomes of actinobacterial strains from the NBC collection.</title>
        <authorList>
            <person name="Joergensen T.S."/>
            <person name="Alvarez Arevalo M."/>
            <person name="Sterndorff E.B."/>
            <person name="Faurdal D."/>
            <person name="Vuksanovic O."/>
            <person name="Mourched A.-S."/>
            <person name="Charusanti P."/>
            <person name="Shaw S."/>
            <person name="Blin K."/>
            <person name="Weber T."/>
        </authorList>
    </citation>
    <scope>NUCLEOTIDE SEQUENCE</scope>
    <source>
        <strain evidence="7">NBC_00189</strain>
    </source>
</reference>
<feature type="domain" description="Asparagine synthetase" evidence="5">
    <location>
        <begin position="393"/>
        <end position="452"/>
    </location>
</feature>
<sequence length="514" mass="54971">MMGPNLVAGFWARVSWSPRRAAPETPRFATQGHTSAVSAASAGRHLQGVAVSFGAPDTLISDGGIHLLLAGEIYNRDEVAKALGNASAAHGSDATLVLAAWHHWGMTAFRILNGRFAAILLDGGGRVVVATDHAGSVPLWLRADAHGIDVSTEAKTLAGLPGTPLDVAGAQLLPGGTGVHRVQAGTALILETVQGEVRTANRVYTWIPPVSRAAVGEEIAVGRVRRLLAQAVRTRLRDDPEPTVVLSGGIDSSGVAAHAVAHGGLVHSVSMGTEASDEFEPAKVVAGHLGTDHSEMTIHSSDLVRELPWAVWAAEIADHTILEYLLPLIALYRRLPPGPRRVLTGYGADIPLGGMHRHTEPLDLLDSVIAHDMATFDGLNEMSPVISGVAGIWSTHPYWDRDLLDCLISLDPGLKRRYGRDKWVLREALARMLPAETLSRPKLGIHEGSGTSSAWTALLLEKGVPPGRVEQCKAAMARRMHDLIVLRTRHPDEISFDEVLAATEKGRTRHALKQ</sequence>
<evidence type="ECO:0000256" key="1">
    <source>
        <dbReference type="ARBA" id="ARBA00005187"/>
    </source>
</evidence>
<evidence type="ECO:0000313" key="7">
    <source>
        <dbReference type="EMBL" id="WTP47999.1"/>
    </source>
</evidence>
<evidence type="ECO:0000256" key="2">
    <source>
        <dbReference type="ARBA" id="ARBA00012737"/>
    </source>
</evidence>
<proteinExistence type="predicted"/>
<feature type="domain" description="Asparagine synthetase" evidence="5">
    <location>
        <begin position="224"/>
        <end position="362"/>
    </location>
</feature>
<dbReference type="SUPFAM" id="SSF56235">
    <property type="entry name" value="N-terminal nucleophile aminohydrolases (Ntn hydrolases)"/>
    <property type="match status" value="1"/>
</dbReference>
<accession>A0ABZ1JA74</accession>
<organism evidence="7 8">
    <name type="scientific">Streptomyces tauricus</name>
    <dbReference type="NCBI Taxonomy" id="68274"/>
    <lineage>
        <taxon>Bacteria</taxon>
        <taxon>Bacillati</taxon>
        <taxon>Actinomycetota</taxon>
        <taxon>Actinomycetes</taxon>
        <taxon>Kitasatosporales</taxon>
        <taxon>Streptomycetaceae</taxon>
        <taxon>Streptomyces</taxon>
        <taxon>Streptomyces aurantiacus group</taxon>
    </lineage>
</organism>